<sequence length="469" mass="51419">MAQNVAQHWRASIPTEPSTRSYWHQQLDSNLEALTEGELPKSADYVIIGSGLTGSLVAYDLARTLPTATSIVVLEARHAASGATGRNGGHIKPGRIAFFNDWKERHGAQVAAAQVALEKANYEETVAFIEQEQLAEEVELVLLQAMDVAMNQQALEKLKTAWENLRRVGADTSDMQFHQEPETAEAVRIPQCLAAVSYPAASVWPYKLATAVLRKAIGLGVKLYTSTPVKSIDKAVYEPFWTIQTPRGSLQAGSIIHATNGYASSILPELTDKLVPCKGHAAAALPPKAYFESPLQNTYGIHWGDDYDYLIQKHHHARPLIYGGRDLVGSGDTFVGVGDSDDSTLNNSIAESLRNFPFETFKDWKSEENETCPGDTQVWSGIMGFTIDDFPFVGRVPGRSGQFISAGYGGSGMARAFLCSKALCQLIRGEEVDKRIPSFYFDLDKRWTTPETISAQIAEWKAMTAESAV</sequence>
<feature type="domain" description="FAD dependent oxidoreductase" evidence="1">
    <location>
        <begin position="44"/>
        <end position="426"/>
    </location>
</feature>
<dbReference type="Pfam" id="PF01266">
    <property type="entry name" value="DAO"/>
    <property type="match status" value="1"/>
</dbReference>
<name>A0A6A5XIX9_9PLEO</name>
<dbReference type="Gene3D" id="3.50.50.60">
    <property type="entry name" value="FAD/NAD(P)-binding domain"/>
    <property type="match status" value="1"/>
</dbReference>
<accession>A0A6A5XIX9</accession>
<dbReference type="EMBL" id="ML978072">
    <property type="protein sequence ID" value="KAF2012913.1"/>
    <property type="molecule type" value="Genomic_DNA"/>
</dbReference>
<dbReference type="AlphaFoldDB" id="A0A6A5XIX9"/>
<proteinExistence type="predicted"/>
<organism evidence="2 3">
    <name type="scientific">Aaosphaeria arxii CBS 175.79</name>
    <dbReference type="NCBI Taxonomy" id="1450172"/>
    <lineage>
        <taxon>Eukaryota</taxon>
        <taxon>Fungi</taxon>
        <taxon>Dikarya</taxon>
        <taxon>Ascomycota</taxon>
        <taxon>Pezizomycotina</taxon>
        <taxon>Dothideomycetes</taxon>
        <taxon>Pleosporomycetidae</taxon>
        <taxon>Pleosporales</taxon>
        <taxon>Pleosporales incertae sedis</taxon>
        <taxon>Aaosphaeria</taxon>
    </lineage>
</organism>
<dbReference type="InterPro" id="IPR006076">
    <property type="entry name" value="FAD-dep_OxRdtase"/>
</dbReference>
<evidence type="ECO:0000313" key="3">
    <source>
        <dbReference type="Proteomes" id="UP000799778"/>
    </source>
</evidence>
<dbReference type="SUPFAM" id="SSF51905">
    <property type="entry name" value="FAD/NAD(P)-binding domain"/>
    <property type="match status" value="1"/>
</dbReference>
<gene>
    <name evidence="2" type="ORF">BU24DRAFT_374780</name>
</gene>
<dbReference type="Proteomes" id="UP000799778">
    <property type="component" value="Unassembled WGS sequence"/>
</dbReference>
<evidence type="ECO:0000313" key="2">
    <source>
        <dbReference type="EMBL" id="KAF2012913.1"/>
    </source>
</evidence>
<dbReference type="Gene3D" id="3.30.9.10">
    <property type="entry name" value="D-Amino Acid Oxidase, subunit A, domain 2"/>
    <property type="match status" value="1"/>
</dbReference>
<reference evidence="2" key="1">
    <citation type="journal article" date="2020" name="Stud. Mycol.">
        <title>101 Dothideomycetes genomes: a test case for predicting lifestyles and emergence of pathogens.</title>
        <authorList>
            <person name="Haridas S."/>
            <person name="Albert R."/>
            <person name="Binder M."/>
            <person name="Bloem J."/>
            <person name="Labutti K."/>
            <person name="Salamov A."/>
            <person name="Andreopoulos B."/>
            <person name="Baker S."/>
            <person name="Barry K."/>
            <person name="Bills G."/>
            <person name="Bluhm B."/>
            <person name="Cannon C."/>
            <person name="Castanera R."/>
            <person name="Culley D."/>
            <person name="Daum C."/>
            <person name="Ezra D."/>
            <person name="Gonzalez J."/>
            <person name="Henrissat B."/>
            <person name="Kuo A."/>
            <person name="Liang C."/>
            <person name="Lipzen A."/>
            <person name="Lutzoni F."/>
            <person name="Magnuson J."/>
            <person name="Mondo S."/>
            <person name="Nolan M."/>
            <person name="Ohm R."/>
            <person name="Pangilinan J."/>
            <person name="Park H.-J."/>
            <person name="Ramirez L."/>
            <person name="Alfaro M."/>
            <person name="Sun H."/>
            <person name="Tritt A."/>
            <person name="Yoshinaga Y."/>
            <person name="Zwiers L.-H."/>
            <person name="Turgeon B."/>
            <person name="Goodwin S."/>
            <person name="Spatafora J."/>
            <person name="Crous P."/>
            <person name="Grigoriev I."/>
        </authorList>
    </citation>
    <scope>NUCLEOTIDE SEQUENCE</scope>
    <source>
        <strain evidence="2">CBS 175.79</strain>
    </source>
</reference>
<dbReference type="PANTHER" id="PTHR13847:SF260">
    <property type="entry name" value="FAD DEPENDENT OXIDOREDUCTASE DOMAIN-CONTAINING PROTEIN"/>
    <property type="match status" value="1"/>
</dbReference>
<dbReference type="PANTHER" id="PTHR13847">
    <property type="entry name" value="SARCOSINE DEHYDROGENASE-RELATED"/>
    <property type="match status" value="1"/>
</dbReference>
<dbReference type="GeneID" id="54281973"/>
<protein>
    <submittedName>
        <fullName evidence="2">FAD dependent oxidoreductase</fullName>
    </submittedName>
</protein>
<evidence type="ECO:0000259" key="1">
    <source>
        <dbReference type="Pfam" id="PF01266"/>
    </source>
</evidence>
<dbReference type="InterPro" id="IPR036188">
    <property type="entry name" value="FAD/NAD-bd_sf"/>
</dbReference>
<dbReference type="OrthoDB" id="429143at2759"/>
<keyword evidence="3" id="KW-1185">Reference proteome</keyword>
<dbReference type="GO" id="GO:0005737">
    <property type="term" value="C:cytoplasm"/>
    <property type="evidence" value="ECO:0007669"/>
    <property type="project" value="TreeGrafter"/>
</dbReference>
<dbReference type="RefSeq" id="XP_033381252.1">
    <property type="nucleotide sequence ID" value="XM_033524576.1"/>
</dbReference>